<dbReference type="Proteomes" id="UP000608955">
    <property type="component" value="Unassembled WGS sequence"/>
</dbReference>
<comment type="caution">
    <text evidence="2">The sequence shown here is derived from an EMBL/GenBank/DDBJ whole genome shotgun (WGS) entry which is preliminary data.</text>
</comment>
<dbReference type="RefSeq" id="WP_190179411.1">
    <property type="nucleotide sequence ID" value="NZ_BMVF01000011.1"/>
</dbReference>
<dbReference type="AlphaFoldDB" id="A0A918Y6V9"/>
<evidence type="ECO:0000256" key="1">
    <source>
        <dbReference type="SAM" id="Phobius"/>
    </source>
</evidence>
<feature type="transmembrane region" description="Helical" evidence="1">
    <location>
        <begin position="24"/>
        <end position="47"/>
    </location>
</feature>
<keyword evidence="1" id="KW-1133">Transmembrane helix</keyword>
<dbReference type="PANTHER" id="PTHR42305:SF1">
    <property type="entry name" value="MEMBRANE PROTEIN RV1733C-RELATED"/>
    <property type="match status" value="1"/>
</dbReference>
<keyword evidence="3" id="KW-1185">Reference proteome</keyword>
<evidence type="ECO:0000313" key="2">
    <source>
        <dbReference type="EMBL" id="GHD91872.1"/>
    </source>
</evidence>
<evidence type="ECO:0008006" key="4">
    <source>
        <dbReference type="Google" id="ProtNLM"/>
    </source>
</evidence>
<evidence type="ECO:0000313" key="3">
    <source>
        <dbReference type="Proteomes" id="UP000608955"/>
    </source>
</evidence>
<proteinExistence type="predicted"/>
<protein>
    <recommendedName>
        <fullName evidence="4">Integral membrane protein</fullName>
    </recommendedName>
</protein>
<accession>A0A918Y6V9</accession>
<name>A0A918Y6V9_9ACTN</name>
<reference evidence="2" key="1">
    <citation type="journal article" date="2014" name="Int. J. Syst. Evol. Microbiol.">
        <title>Complete genome sequence of Corynebacterium casei LMG S-19264T (=DSM 44701T), isolated from a smear-ripened cheese.</title>
        <authorList>
            <consortium name="US DOE Joint Genome Institute (JGI-PGF)"/>
            <person name="Walter F."/>
            <person name="Albersmeier A."/>
            <person name="Kalinowski J."/>
            <person name="Ruckert C."/>
        </authorList>
    </citation>
    <scope>NUCLEOTIDE SEQUENCE</scope>
    <source>
        <strain evidence="2">JCM 4654</strain>
    </source>
</reference>
<gene>
    <name evidence="2" type="ORF">GCM10010508_42360</name>
</gene>
<feature type="transmembrane region" description="Helical" evidence="1">
    <location>
        <begin position="135"/>
        <end position="157"/>
    </location>
</feature>
<dbReference type="EMBL" id="BMVF01000011">
    <property type="protein sequence ID" value="GHD91872.1"/>
    <property type="molecule type" value="Genomic_DNA"/>
</dbReference>
<keyword evidence="1" id="KW-0472">Membrane</keyword>
<reference evidence="2" key="2">
    <citation type="submission" date="2020-09" db="EMBL/GenBank/DDBJ databases">
        <authorList>
            <person name="Sun Q."/>
            <person name="Ohkuma M."/>
        </authorList>
    </citation>
    <scope>NUCLEOTIDE SEQUENCE</scope>
    <source>
        <strain evidence="2">JCM 4654</strain>
    </source>
</reference>
<keyword evidence="1" id="KW-0812">Transmembrane</keyword>
<dbReference type="PANTHER" id="PTHR42305">
    <property type="entry name" value="MEMBRANE PROTEIN RV1733C-RELATED"/>
    <property type="match status" value="1"/>
</dbReference>
<organism evidence="2 3">
    <name type="scientific">Streptomyces naganishii JCM 4654</name>
    <dbReference type="NCBI Taxonomy" id="1306179"/>
    <lineage>
        <taxon>Bacteria</taxon>
        <taxon>Bacillati</taxon>
        <taxon>Actinomycetota</taxon>
        <taxon>Actinomycetes</taxon>
        <taxon>Kitasatosporales</taxon>
        <taxon>Streptomycetaceae</taxon>
        <taxon>Streptomyces</taxon>
    </lineage>
</organism>
<dbReference type="InterPro" id="IPR039708">
    <property type="entry name" value="MT1774/Rv1733c-like"/>
</dbReference>
<sequence length="185" mass="20369">MSGKAHRQRLWRWRSNPLRRHEDVVEAWIVLVMWLVILVGGAIVWTVTARAADEEFAWERADRHALPAVLITDTLLDTNRAPAKVRWTAADGTIHTDRTEVPAGLASGATVTVWQDGTGHLTTEPTSGAEARAEALLFGGAAAAALTGLAYGTAALARWRLDRQRYEQWGAEWDAAGPRWDHKTG</sequence>